<evidence type="ECO:0000256" key="2">
    <source>
        <dbReference type="PROSITE-ProRule" id="PRU00192"/>
    </source>
</evidence>
<protein>
    <recommendedName>
        <fullName evidence="4">SH3 domain-containing protein</fullName>
    </recommendedName>
</protein>
<keyword evidence="6" id="KW-1185">Reference proteome</keyword>
<feature type="compositionally biased region" description="Polar residues" evidence="3">
    <location>
        <begin position="167"/>
        <end position="177"/>
    </location>
</feature>
<evidence type="ECO:0000259" key="4">
    <source>
        <dbReference type="PROSITE" id="PS50002"/>
    </source>
</evidence>
<dbReference type="Gene3D" id="2.30.30.40">
    <property type="entry name" value="SH3 Domains"/>
    <property type="match status" value="1"/>
</dbReference>
<evidence type="ECO:0000313" key="6">
    <source>
        <dbReference type="Proteomes" id="UP000007148"/>
    </source>
</evidence>
<dbReference type="eggNOG" id="KOG3601">
    <property type="taxonomic scope" value="Eukaryota"/>
</dbReference>
<feature type="domain" description="SH3" evidence="4">
    <location>
        <begin position="88"/>
        <end position="152"/>
    </location>
</feature>
<dbReference type="HOGENOM" id="CLU_064552_0_0_1"/>
<organism evidence="5 6">
    <name type="scientific">Serendipita indica (strain DSM 11827)</name>
    <name type="common">Root endophyte fungus</name>
    <name type="synonym">Piriformospora indica</name>
    <dbReference type="NCBI Taxonomy" id="1109443"/>
    <lineage>
        <taxon>Eukaryota</taxon>
        <taxon>Fungi</taxon>
        <taxon>Dikarya</taxon>
        <taxon>Basidiomycota</taxon>
        <taxon>Agaricomycotina</taxon>
        <taxon>Agaricomycetes</taxon>
        <taxon>Sebacinales</taxon>
        <taxon>Serendipitaceae</taxon>
        <taxon>Serendipita</taxon>
    </lineage>
</organism>
<evidence type="ECO:0000313" key="5">
    <source>
        <dbReference type="EMBL" id="CCA71463.1"/>
    </source>
</evidence>
<accession>G4TJG6</accession>
<dbReference type="Pfam" id="PF14604">
    <property type="entry name" value="SH3_9"/>
    <property type="match status" value="1"/>
</dbReference>
<reference evidence="5 6" key="1">
    <citation type="journal article" date="2011" name="PLoS Pathog.">
        <title>Endophytic Life Strategies Decoded by Genome and Transcriptome Analyses of the Mutualistic Root Symbiont Piriformospora indica.</title>
        <authorList>
            <person name="Zuccaro A."/>
            <person name="Lahrmann U."/>
            <person name="Guldener U."/>
            <person name="Langen G."/>
            <person name="Pfiffi S."/>
            <person name="Biedenkopf D."/>
            <person name="Wong P."/>
            <person name="Samans B."/>
            <person name="Grimm C."/>
            <person name="Basiewicz M."/>
            <person name="Murat C."/>
            <person name="Martin F."/>
            <person name="Kogel K.H."/>
        </authorList>
    </citation>
    <scope>NUCLEOTIDE SEQUENCE [LARGE SCALE GENOMIC DNA]</scope>
    <source>
        <strain evidence="5 6">DSM 11827</strain>
    </source>
</reference>
<dbReference type="EMBL" id="CAFZ01000120">
    <property type="protein sequence ID" value="CCA71463.1"/>
    <property type="molecule type" value="Genomic_DNA"/>
</dbReference>
<dbReference type="Proteomes" id="UP000007148">
    <property type="component" value="Unassembled WGS sequence"/>
</dbReference>
<dbReference type="STRING" id="1109443.G4TJG6"/>
<dbReference type="InterPro" id="IPR050670">
    <property type="entry name" value="STAM"/>
</dbReference>
<dbReference type="InterPro" id="IPR001452">
    <property type="entry name" value="SH3_domain"/>
</dbReference>
<dbReference type="SMART" id="SM00326">
    <property type="entry name" value="SH3"/>
    <property type="match status" value="1"/>
</dbReference>
<dbReference type="OrthoDB" id="5983572at2759"/>
<evidence type="ECO:0000256" key="3">
    <source>
        <dbReference type="SAM" id="MobiDB-lite"/>
    </source>
</evidence>
<dbReference type="PANTHER" id="PTHR45929">
    <property type="entry name" value="JAK PATHWAY SIGNAL TRANSDUCTION ADAPTOR MOLECULE"/>
    <property type="match status" value="1"/>
</dbReference>
<dbReference type="PROSITE" id="PS50002">
    <property type="entry name" value="SH3"/>
    <property type="match status" value="1"/>
</dbReference>
<name>G4TJG6_SERID</name>
<dbReference type="InParanoid" id="G4TJG6"/>
<dbReference type="PRINTS" id="PR00452">
    <property type="entry name" value="SH3DOMAIN"/>
</dbReference>
<feature type="region of interest" description="Disordered" evidence="3">
    <location>
        <begin position="157"/>
        <end position="177"/>
    </location>
</feature>
<gene>
    <name evidence="5" type="ORF">PIIN_05402</name>
</gene>
<dbReference type="PANTHER" id="PTHR45929:SF7">
    <property type="entry name" value="LAS SEVENTEEN-BINDING PROTEIN 1"/>
    <property type="match status" value="1"/>
</dbReference>
<proteinExistence type="predicted"/>
<sequence length="250" mass="27009">MVLSIDVAYLVNTNQISEEDATFILSKVPLATDPSASTLQPSFQALSISEASSNTPPTNGIRYSPERIQIPVENVRDGRRPVPKPPVVNTFQARALWDYNLDNEHPEDLSFWHDDVIEVDERSTEKNADWWTGTVRGRSGLFPSTYVERITHMVPPTPPPMIIKGSRPSSEVSAPTYTPYRSTHAALNASTGLGGTSGGPNAIGLQPAQHDPAKRARYEHLKTTMVDSAAMGAGFGAGAAITGGLVRAIF</sequence>
<dbReference type="InterPro" id="IPR036028">
    <property type="entry name" value="SH3-like_dom_sf"/>
</dbReference>
<evidence type="ECO:0000256" key="1">
    <source>
        <dbReference type="ARBA" id="ARBA00022443"/>
    </source>
</evidence>
<dbReference type="OMA" id="LKNTMAH"/>
<dbReference type="AlphaFoldDB" id="G4TJG6"/>
<dbReference type="SUPFAM" id="SSF50044">
    <property type="entry name" value="SH3-domain"/>
    <property type="match status" value="1"/>
</dbReference>
<comment type="caution">
    <text evidence="5">The sequence shown here is derived from an EMBL/GenBank/DDBJ whole genome shotgun (WGS) entry which is preliminary data.</text>
</comment>
<keyword evidence="1 2" id="KW-0728">SH3 domain</keyword>